<reference evidence="2" key="1">
    <citation type="journal article" date="2021" name="PeerJ">
        <title>Extensive microbial diversity within the chicken gut microbiome revealed by metagenomics and culture.</title>
        <authorList>
            <person name="Gilroy R."/>
            <person name="Ravi A."/>
            <person name="Getino M."/>
            <person name="Pursley I."/>
            <person name="Horton D.L."/>
            <person name="Alikhan N.F."/>
            <person name="Baker D."/>
            <person name="Gharbi K."/>
            <person name="Hall N."/>
            <person name="Watson M."/>
            <person name="Adriaenssens E.M."/>
            <person name="Foster-Nyarko E."/>
            <person name="Jarju S."/>
            <person name="Secka A."/>
            <person name="Antonio M."/>
            <person name="Oren A."/>
            <person name="Chaudhuri R.R."/>
            <person name="La Ragione R."/>
            <person name="Hildebrand F."/>
            <person name="Pallen M.J."/>
        </authorList>
    </citation>
    <scope>NUCLEOTIDE SEQUENCE</scope>
    <source>
        <strain evidence="2">CHK186-1790</strain>
    </source>
</reference>
<comment type="caution">
    <text evidence="2">The sequence shown here is derived from an EMBL/GenBank/DDBJ whole genome shotgun (WGS) entry which is preliminary data.</text>
</comment>
<evidence type="ECO:0000313" key="2">
    <source>
        <dbReference type="EMBL" id="HJC40872.1"/>
    </source>
</evidence>
<name>A0A9D2SZI2_9FIRM</name>
<evidence type="ECO:0000256" key="1">
    <source>
        <dbReference type="SAM" id="MobiDB-lite"/>
    </source>
</evidence>
<dbReference type="EMBL" id="DWWJ01000091">
    <property type="protein sequence ID" value="HJC40872.1"/>
    <property type="molecule type" value="Genomic_DNA"/>
</dbReference>
<reference evidence="2" key="2">
    <citation type="submission" date="2021-04" db="EMBL/GenBank/DDBJ databases">
        <authorList>
            <person name="Gilroy R."/>
        </authorList>
    </citation>
    <scope>NUCLEOTIDE SEQUENCE</scope>
    <source>
        <strain evidence="2">CHK186-1790</strain>
    </source>
</reference>
<protein>
    <submittedName>
        <fullName evidence="2">Carboxypeptidase-like regulatory domain-containing protein</fullName>
    </submittedName>
</protein>
<organism evidence="2 3">
    <name type="scientific">Candidatus Intestinimonas pullistercoris</name>
    <dbReference type="NCBI Taxonomy" id="2838623"/>
    <lineage>
        <taxon>Bacteria</taxon>
        <taxon>Bacillati</taxon>
        <taxon>Bacillota</taxon>
        <taxon>Clostridia</taxon>
        <taxon>Eubacteriales</taxon>
        <taxon>Intestinimonas</taxon>
    </lineage>
</organism>
<keyword evidence="2" id="KW-0378">Hydrolase</keyword>
<dbReference type="Proteomes" id="UP000823882">
    <property type="component" value="Unassembled WGS sequence"/>
</dbReference>
<keyword evidence="2" id="KW-0645">Protease</keyword>
<feature type="compositionally biased region" description="Basic and acidic residues" evidence="1">
    <location>
        <begin position="234"/>
        <end position="244"/>
    </location>
</feature>
<accession>A0A9D2SZI2</accession>
<dbReference type="AlphaFoldDB" id="A0A9D2SZI2"/>
<sequence>MIAVHVSAVCRVRDGYTGRPLAPGGLLCALDGAPCQPVRKPEGYLVLTDLAPGRHRLSLRCRGYQEEWVELTAGEDTQELDITMKPGPDYPFRLAVTRLELEVLEKGAPAAERQLWLAAPGGPELKIAQTRAEAGSTQTRLFCKGPLLPAVPGTYLIADGADSEVVVLRALEGETGTLAAPLLRSHGRGKLLLPAQSYHTDEAGRLSAVFREPCTVEVCTREGAPLGSLELQEGENRRQLPERKEKKHGQSSG</sequence>
<evidence type="ECO:0000313" key="3">
    <source>
        <dbReference type="Proteomes" id="UP000823882"/>
    </source>
</evidence>
<feature type="region of interest" description="Disordered" evidence="1">
    <location>
        <begin position="225"/>
        <end position="253"/>
    </location>
</feature>
<proteinExistence type="predicted"/>
<gene>
    <name evidence="2" type="ORF">H9701_04895</name>
</gene>
<dbReference type="GO" id="GO:0004180">
    <property type="term" value="F:carboxypeptidase activity"/>
    <property type="evidence" value="ECO:0007669"/>
    <property type="project" value="UniProtKB-KW"/>
</dbReference>
<keyword evidence="2" id="KW-0121">Carboxypeptidase</keyword>